<dbReference type="Proteomes" id="UP000499080">
    <property type="component" value="Unassembled WGS sequence"/>
</dbReference>
<evidence type="ECO:0000313" key="2">
    <source>
        <dbReference type="EMBL" id="GBM81555.1"/>
    </source>
</evidence>
<sequence length="142" mass="15100">MTYQIVKIMNRGNKSDPSVLLIFNGDAHDGVRGDDDDHDDVHGGVRGDDDAHDGAHGDDGDHDGGGGHDGGDGHDDGDDHGGVRGDGDGHGDARGDGDDGLLDRQRTGMWHTCTTAQGREQQIKLLRASENVKHNPSFSYIH</sequence>
<evidence type="ECO:0000256" key="1">
    <source>
        <dbReference type="SAM" id="MobiDB-lite"/>
    </source>
</evidence>
<accession>A0A4Y2IV70</accession>
<protein>
    <submittedName>
        <fullName evidence="2">Uncharacterized protein</fullName>
    </submittedName>
</protein>
<gene>
    <name evidence="2" type="ORF">AVEN_190268_1</name>
</gene>
<comment type="caution">
    <text evidence="2">The sequence shown here is derived from an EMBL/GenBank/DDBJ whole genome shotgun (WGS) entry which is preliminary data.</text>
</comment>
<name>A0A4Y2IV70_ARAVE</name>
<reference evidence="2 3" key="1">
    <citation type="journal article" date="2019" name="Sci. Rep.">
        <title>Orb-weaving spider Araneus ventricosus genome elucidates the spidroin gene catalogue.</title>
        <authorList>
            <person name="Kono N."/>
            <person name="Nakamura H."/>
            <person name="Ohtoshi R."/>
            <person name="Moran D.A.P."/>
            <person name="Shinohara A."/>
            <person name="Yoshida Y."/>
            <person name="Fujiwara M."/>
            <person name="Mori M."/>
            <person name="Tomita M."/>
            <person name="Arakawa K."/>
        </authorList>
    </citation>
    <scope>NUCLEOTIDE SEQUENCE [LARGE SCALE GENOMIC DNA]</scope>
</reference>
<keyword evidence="3" id="KW-1185">Reference proteome</keyword>
<organism evidence="2 3">
    <name type="scientific">Araneus ventricosus</name>
    <name type="common">Orbweaver spider</name>
    <name type="synonym">Epeira ventricosa</name>
    <dbReference type="NCBI Taxonomy" id="182803"/>
    <lineage>
        <taxon>Eukaryota</taxon>
        <taxon>Metazoa</taxon>
        <taxon>Ecdysozoa</taxon>
        <taxon>Arthropoda</taxon>
        <taxon>Chelicerata</taxon>
        <taxon>Arachnida</taxon>
        <taxon>Araneae</taxon>
        <taxon>Araneomorphae</taxon>
        <taxon>Entelegynae</taxon>
        <taxon>Araneoidea</taxon>
        <taxon>Araneidae</taxon>
        <taxon>Araneus</taxon>
    </lineage>
</organism>
<feature type="region of interest" description="Disordered" evidence="1">
    <location>
        <begin position="29"/>
        <end position="106"/>
    </location>
</feature>
<dbReference type="AlphaFoldDB" id="A0A4Y2IV70"/>
<proteinExistence type="predicted"/>
<dbReference type="EMBL" id="BGPR01002954">
    <property type="protein sequence ID" value="GBM81555.1"/>
    <property type="molecule type" value="Genomic_DNA"/>
</dbReference>
<evidence type="ECO:0000313" key="3">
    <source>
        <dbReference type="Proteomes" id="UP000499080"/>
    </source>
</evidence>